<dbReference type="AlphaFoldDB" id="A0A5X8MSM0"/>
<dbReference type="Pfam" id="PF06890">
    <property type="entry name" value="Phage_Mu_Gp45"/>
    <property type="match status" value="1"/>
</dbReference>
<evidence type="ECO:0000256" key="1">
    <source>
        <dbReference type="SAM" id="MobiDB-lite"/>
    </source>
</evidence>
<feature type="domain" description="Bacteriophage Mu Gp45 N-terminal" evidence="2">
    <location>
        <begin position="18"/>
        <end position="85"/>
    </location>
</feature>
<evidence type="ECO:0000313" key="3">
    <source>
        <dbReference type="EMBL" id="ECB0429304.1"/>
    </source>
</evidence>
<comment type="caution">
    <text evidence="3">The sequence shown here is derived from an EMBL/GenBank/DDBJ whole genome shotgun (WGS) entry which is preliminary data.</text>
</comment>
<protein>
    <submittedName>
        <fullName evidence="3">Phage baseplate assembly protein V</fullName>
    </submittedName>
</protein>
<gene>
    <name evidence="3" type="ORF">EUV16_21870</name>
</gene>
<proteinExistence type="predicted"/>
<dbReference type="NCBIfam" id="TIGR01644">
    <property type="entry name" value="phage_P2_V"/>
    <property type="match status" value="1"/>
</dbReference>
<feature type="region of interest" description="Disordered" evidence="1">
    <location>
        <begin position="235"/>
        <end position="270"/>
    </location>
</feature>
<organism evidence="3">
    <name type="scientific">Salmonella enterica subsp. enterica serovar Agbeni</name>
    <dbReference type="NCBI Taxonomy" id="1967642"/>
    <lineage>
        <taxon>Bacteria</taxon>
        <taxon>Pseudomonadati</taxon>
        <taxon>Pseudomonadota</taxon>
        <taxon>Gammaproteobacteria</taxon>
        <taxon>Enterobacterales</taxon>
        <taxon>Enterobacteriaceae</taxon>
        <taxon>Salmonella</taxon>
    </lineage>
</organism>
<dbReference type="EMBL" id="AAHWHN010000029">
    <property type="protein sequence ID" value="ECB0429304.1"/>
    <property type="molecule type" value="Genomic_DNA"/>
</dbReference>
<dbReference type="InterPro" id="IPR013046">
    <property type="entry name" value="GpV/Gp45"/>
</dbReference>
<feature type="compositionally biased region" description="Gly residues" evidence="1">
    <location>
        <begin position="261"/>
        <end position="270"/>
    </location>
</feature>
<accession>A0A5X8MSM0</accession>
<name>A0A5X8MSM0_SALET</name>
<reference evidence="3" key="1">
    <citation type="submission" date="2019-01" db="EMBL/GenBank/DDBJ databases">
        <authorList>
            <person name="Ashton P.M."/>
            <person name="Dallman T."/>
            <person name="Nair S."/>
            <person name="De Pinna E."/>
            <person name="Peters T."/>
            <person name="Grant K."/>
        </authorList>
    </citation>
    <scope>NUCLEOTIDE SEQUENCE</scope>
    <source>
        <strain evidence="3">559803</strain>
    </source>
</reference>
<dbReference type="InterPro" id="IPR053861">
    <property type="entry name" value="Phage_Mu_Gp45_N"/>
</dbReference>
<sequence length="270" mass="28215">MKTALRGIERAVNNMLSRIVMTGLDTAKKCQMMQIEVMPGEPKEDVEHLEPYGFTSAPLSGSEGFAVFPDGDRSHGVVLVVADRRYRIKGLKGGEVCLYTDEGDTLTFKRENTVELKTKIFNVLAEDSVNIDTKKFTLNASESTTIRTQIYNLSASTSATVKTLAYSLAATQSTAITTMTYTVKAGATAAITASATASVTAPKIALNGDLSVSDVSGSGAGNAIIRGNLTLQGSQTTTGTSTALDHFSGGHSGATHTHPGDSGGRTGGPT</sequence>
<evidence type="ECO:0000259" key="2">
    <source>
        <dbReference type="Pfam" id="PF06890"/>
    </source>
</evidence>